<organism evidence="3 4">
    <name type="scientific">Micromonospora zhanjiangensis</name>
    <dbReference type="NCBI Taxonomy" id="1522057"/>
    <lineage>
        <taxon>Bacteria</taxon>
        <taxon>Bacillati</taxon>
        <taxon>Actinomycetota</taxon>
        <taxon>Actinomycetes</taxon>
        <taxon>Micromonosporales</taxon>
        <taxon>Micromonosporaceae</taxon>
        <taxon>Micromonospora</taxon>
    </lineage>
</organism>
<evidence type="ECO:0000313" key="3">
    <source>
        <dbReference type="EMBL" id="MFC4106824.1"/>
    </source>
</evidence>
<keyword evidence="2" id="KW-0812">Transmembrane</keyword>
<feature type="transmembrane region" description="Helical" evidence="2">
    <location>
        <begin position="45"/>
        <end position="66"/>
    </location>
</feature>
<dbReference type="InterPro" id="IPR025339">
    <property type="entry name" value="DUF4245"/>
</dbReference>
<accession>A0ABV8KL33</accession>
<evidence type="ECO:0000256" key="1">
    <source>
        <dbReference type="SAM" id="MobiDB-lite"/>
    </source>
</evidence>
<keyword evidence="2" id="KW-0472">Membrane</keyword>
<dbReference type="RefSeq" id="WP_377545115.1">
    <property type="nucleotide sequence ID" value="NZ_JBHSBN010000007.1"/>
</dbReference>
<keyword evidence="4" id="KW-1185">Reference proteome</keyword>
<feature type="compositionally biased region" description="Basic and acidic residues" evidence="1">
    <location>
        <begin position="11"/>
        <end position="32"/>
    </location>
</feature>
<evidence type="ECO:0000313" key="4">
    <source>
        <dbReference type="Proteomes" id="UP001595868"/>
    </source>
</evidence>
<dbReference type="EMBL" id="JBHSBN010000007">
    <property type="protein sequence ID" value="MFC4106824.1"/>
    <property type="molecule type" value="Genomic_DNA"/>
</dbReference>
<dbReference type="Pfam" id="PF14030">
    <property type="entry name" value="DUF4245"/>
    <property type="match status" value="1"/>
</dbReference>
<comment type="caution">
    <text evidence="3">The sequence shown here is derived from an EMBL/GenBank/DDBJ whole genome shotgun (WGS) entry which is preliminary data.</text>
</comment>
<evidence type="ECO:0000256" key="2">
    <source>
        <dbReference type="SAM" id="Phobius"/>
    </source>
</evidence>
<gene>
    <name evidence="3" type="ORF">ACFOX0_12910</name>
</gene>
<proteinExistence type="predicted"/>
<sequence>MEDVQPADPVPDDRTPPDRTAERAAGEVRTEETVPAGSGRRPRDMAISLLVLLVPIALAIGVYRVVFGGDQPVRTDPAPAIDQARRSGAFPVLEPVGLGPDWHPVSATFNRAEGTLRIGYVTSSGAGAQLVESAVPPDRLLPAELTGRARPEGRVSVNGREWQWYAVRAGERALVLLEPKRTVIVVGSAGEQELSDLADALR</sequence>
<protein>
    <submittedName>
        <fullName evidence="3">DUF4245 domain-containing protein</fullName>
    </submittedName>
</protein>
<name>A0ABV8KL33_9ACTN</name>
<feature type="region of interest" description="Disordered" evidence="1">
    <location>
        <begin position="1"/>
        <end position="40"/>
    </location>
</feature>
<reference evidence="4" key="1">
    <citation type="journal article" date="2019" name="Int. J. Syst. Evol. Microbiol.">
        <title>The Global Catalogue of Microorganisms (GCM) 10K type strain sequencing project: providing services to taxonomists for standard genome sequencing and annotation.</title>
        <authorList>
            <consortium name="The Broad Institute Genomics Platform"/>
            <consortium name="The Broad Institute Genome Sequencing Center for Infectious Disease"/>
            <person name="Wu L."/>
            <person name="Ma J."/>
        </authorList>
    </citation>
    <scope>NUCLEOTIDE SEQUENCE [LARGE SCALE GENOMIC DNA]</scope>
    <source>
        <strain evidence="4">2902at01</strain>
    </source>
</reference>
<keyword evidence="2" id="KW-1133">Transmembrane helix</keyword>
<dbReference type="Proteomes" id="UP001595868">
    <property type="component" value="Unassembled WGS sequence"/>
</dbReference>